<name>A0A1L3GGI2_SYNAC</name>
<protein>
    <recommendedName>
        <fullName evidence="1">N-acetyltransferase domain-containing protein</fullName>
    </recommendedName>
</protein>
<dbReference type="Proteomes" id="UP000182264">
    <property type="component" value="Chromosome"/>
</dbReference>
<dbReference type="STRING" id="29542.A6070_02390"/>
<reference evidence="2 3" key="1">
    <citation type="journal article" date="2017" name="Genome Announc.">
        <title>Complete Genome Sequences of Two Acetylene-Fermenting Pelobacter acetylenicus Strains.</title>
        <authorList>
            <person name="Sutton J.M."/>
            <person name="Baesman S.M."/>
            <person name="Fierst J.L."/>
            <person name="Poret-Peterson A.T."/>
            <person name="Oremland R.S."/>
            <person name="Dunlap D.S."/>
            <person name="Akob D.M."/>
        </authorList>
    </citation>
    <scope>NUCLEOTIDE SEQUENCE [LARGE SCALE GENOMIC DNA]</scope>
    <source>
        <strain evidence="2 3">DSM 3247</strain>
    </source>
</reference>
<dbReference type="SUPFAM" id="SSF55729">
    <property type="entry name" value="Acyl-CoA N-acyltransferases (Nat)"/>
    <property type="match status" value="1"/>
</dbReference>
<feature type="domain" description="N-acetyltransferase" evidence="1">
    <location>
        <begin position="11"/>
        <end position="142"/>
    </location>
</feature>
<dbReference type="KEGG" id="pace:A6070_02390"/>
<dbReference type="InterPro" id="IPR000182">
    <property type="entry name" value="GNAT_dom"/>
</dbReference>
<dbReference type="EMBL" id="CP015518">
    <property type="protein sequence ID" value="APG25036.1"/>
    <property type="molecule type" value="Genomic_DNA"/>
</dbReference>
<evidence type="ECO:0000259" key="1">
    <source>
        <dbReference type="PROSITE" id="PS51186"/>
    </source>
</evidence>
<organism evidence="2 3">
    <name type="scientific">Syntrophotalea acetylenica</name>
    <name type="common">Pelobacter acetylenicus</name>
    <dbReference type="NCBI Taxonomy" id="29542"/>
    <lineage>
        <taxon>Bacteria</taxon>
        <taxon>Pseudomonadati</taxon>
        <taxon>Thermodesulfobacteriota</taxon>
        <taxon>Desulfuromonadia</taxon>
        <taxon>Desulfuromonadales</taxon>
        <taxon>Syntrophotaleaceae</taxon>
        <taxon>Syntrophotalea</taxon>
    </lineage>
</organism>
<accession>A0A1L3GGI2</accession>
<dbReference type="PROSITE" id="PS51186">
    <property type="entry name" value="GNAT"/>
    <property type="match status" value="1"/>
</dbReference>
<evidence type="ECO:0000313" key="2">
    <source>
        <dbReference type="EMBL" id="APG25036.1"/>
    </source>
</evidence>
<dbReference type="Pfam" id="PF00583">
    <property type="entry name" value="Acetyltransf_1"/>
    <property type="match status" value="1"/>
</dbReference>
<gene>
    <name evidence="2" type="ORF">A7E75_08420</name>
</gene>
<dbReference type="InterPro" id="IPR016181">
    <property type="entry name" value="Acyl_CoA_acyltransferase"/>
</dbReference>
<dbReference type="CDD" id="cd04301">
    <property type="entry name" value="NAT_SF"/>
    <property type="match status" value="1"/>
</dbReference>
<evidence type="ECO:0000313" key="3">
    <source>
        <dbReference type="Proteomes" id="UP000182264"/>
    </source>
</evidence>
<sequence>MDTSKGHKKLFTFKDGKIFKNTDIAPVFLSNGWSLKEDSSHVVDALRFSDQVASCWLGDTLIGFANSITDCGITVYIHYLIVHADYHGNGVGTKLIEQLVCSYPNYKHIVLATAEENVEFFKKFGFFTHSTVRTMEMRRTNS</sequence>
<keyword evidence="3" id="KW-1185">Reference proteome</keyword>
<dbReference type="AlphaFoldDB" id="A0A1L3GGI2"/>
<dbReference type="Gene3D" id="3.40.630.30">
    <property type="match status" value="1"/>
</dbReference>
<proteinExistence type="predicted"/>
<dbReference type="GO" id="GO:0016747">
    <property type="term" value="F:acyltransferase activity, transferring groups other than amino-acyl groups"/>
    <property type="evidence" value="ECO:0007669"/>
    <property type="project" value="InterPro"/>
</dbReference>